<reference evidence="7 8" key="1">
    <citation type="submission" date="2017-04" db="EMBL/GenBank/DDBJ databases">
        <authorList>
            <consortium name="Geobacter pelophilus Genome Sequencing"/>
            <person name="Aoyagi T."/>
            <person name="Koike H."/>
            <person name="Hori T."/>
        </authorList>
    </citation>
    <scope>NUCLEOTIDE SEQUENCE [LARGE SCALE GENOMIC DNA]</scope>
    <source>
        <strain evidence="7 8">Drf2</strain>
    </source>
</reference>
<feature type="transmembrane region" description="Helical" evidence="5">
    <location>
        <begin position="94"/>
        <end position="114"/>
    </location>
</feature>
<comment type="caution">
    <text evidence="7">The sequence shown here is derived from an EMBL/GenBank/DDBJ whole genome shotgun (WGS) entry which is preliminary data.</text>
</comment>
<dbReference type="Proteomes" id="UP000194153">
    <property type="component" value="Unassembled WGS sequence"/>
</dbReference>
<keyword evidence="3 5" id="KW-1133">Transmembrane helix</keyword>
<dbReference type="EMBL" id="BDQG01000001">
    <property type="protein sequence ID" value="GAW65417.1"/>
    <property type="molecule type" value="Genomic_DNA"/>
</dbReference>
<dbReference type="Gene3D" id="1.20.1420.30">
    <property type="entry name" value="NCX, central ion-binding region"/>
    <property type="match status" value="1"/>
</dbReference>
<feature type="domain" description="Sodium/calcium exchanger membrane region" evidence="6">
    <location>
        <begin position="2"/>
        <end position="139"/>
    </location>
</feature>
<feature type="transmembrane region" description="Helical" evidence="5">
    <location>
        <begin position="177"/>
        <end position="196"/>
    </location>
</feature>
<evidence type="ECO:0000313" key="8">
    <source>
        <dbReference type="Proteomes" id="UP000194153"/>
    </source>
</evidence>
<evidence type="ECO:0000256" key="1">
    <source>
        <dbReference type="ARBA" id="ARBA00004141"/>
    </source>
</evidence>
<accession>A0ABQ0MED7</accession>
<sequence length="324" mass="34351">MVSAATIVYSGTNLSRYGDIIAEKTGMGRTWIGVLLMASVTSLPELVTGISSVTQGLADIAAGDVLGSCVFNMVILASLDLVEREKTISARAHHGHVLAAGFGILLLSLISVSLYGGSRLAPLGSVGFYSIFILAIYLFAMRTIFSYEKREFARFIGEQAAEFKYQAVSMRQAAGKFALNALLVIAAAVSLPRIGAGIAQATALGQSFVGNIFIAAATSLPEVVVSLAAARIGAIDLAIGNLLGSNICNIFILAVDDLFFAKGPILGYVNSNHIVSSLAAISMTSIMIIGLTYRSEKKLLFLAWDSMAVILLYLSYLILLYAFR</sequence>
<feature type="transmembrane region" description="Helical" evidence="5">
    <location>
        <begin position="274"/>
        <end position="293"/>
    </location>
</feature>
<evidence type="ECO:0000256" key="3">
    <source>
        <dbReference type="ARBA" id="ARBA00022989"/>
    </source>
</evidence>
<organism evidence="7 8">
    <name type="scientific">Geoanaerobacter pelophilus</name>
    <dbReference type="NCBI Taxonomy" id="60036"/>
    <lineage>
        <taxon>Bacteria</taxon>
        <taxon>Pseudomonadati</taxon>
        <taxon>Thermodesulfobacteriota</taxon>
        <taxon>Desulfuromonadia</taxon>
        <taxon>Geobacterales</taxon>
        <taxon>Geobacteraceae</taxon>
        <taxon>Geoanaerobacter</taxon>
    </lineage>
</organism>
<evidence type="ECO:0000256" key="5">
    <source>
        <dbReference type="SAM" id="Phobius"/>
    </source>
</evidence>
<feature type="domain" description="Sodium/calcium exchanger membrane region" evidence="6">
    <location>
        <begin position="177"/>
        <end position="321"/>
    </location>
</feature>
<keyword evidence="4 5" id="KW-0472">Membrane</keyword>
<evidence type="ECO:0000259" key="6">
    <source>
        <dbReference type="Pfam" id="PF01699"/>
    </source>
</evidence>
<keyword evidence="2 5" id="KW-0812">Transmembrane</keyword>
<gene>
    <name evidence="7" type="ORF">GPEL0_01r0294</name>
</gene>
<dbReference type="InterPro" id="IPR044880">
    <property type="entry name" value="NCX_ion-bd_dom_sf"/>
</dbReference>
<reference evidence="8" key="2">
    <citation type="submission" date="2017-05" db="EMBL/GenBank/DDBJ databases">
        <title>Draft genome sequence of Geobacter pelophilus, a iron(III)-reducing bacteria.</title>
        <authorList>
            <person name="Aoyagi T."/>
            <person name="Koike H."/>
            <person name="Morita T."/>
            <person name="Sato Y."/>
            <person name="Habe H."/>
            <person name="Hori T."/>
        </authorList>
    </citation>
    <scope>NUCLEOTIDE SEQUENCE [LARGE SCALE GENOMIC DNA]</scope>
    <source>
        <strain evidence="8">Drf2</strain>
    </source>
</reference>
<feature type="transmembrane region" description="Helical" evidence="5">
    <location>
        <begin position="60"/>
        <end position="82"/>
    </location>
</feature>
<evidence type="ECO:0000256" key="2">
    <source>
        <dbReference type="ARBA" id="ARBA00022692"/>
    </source>
</evidence>
<dbReference type="InterPro" id="IPR004837">
    <property type="entry name" value="NaCa_Exmemb"/>
</dbReference>
<comment type="subcellular location">
    <subcellularLocation>
        <location evidence="1">Membrane</location>
        <topology evidence="1">Multi-pass membrane protein</topology>
    </subcellularLocation>
</comment>
<feature type="transmembrane region" description="Helical" evidence="5">
    <location>
        <begin position="300"/>
        <end position="323"/>
    </location>
</feature>
<evidence type="ECO:0000256" key="4">
    <source>
        <dbReference type="ARBA" id="ARBA00023136"/>
    </source>
</evidence>
<dbReference type="InterPro" id="IPR004481">
    <property type="entry name" value="K/Na/Ca-exchanger"/>
</dbReference>
<dbReference type="PANTHER" id="PTHR10846:SF8">
    <property type="entry name" value="INNER MEMBRANE PROTEIN YRBG"/>
    <property type="match status" value="1"/>
</dbReference>
<feature type="transmembrane region" description="Helical" evidence="5">
    <location>
        <begin position="237"/>
        <end position="254"/>
    </location>
</feature>
<feature type="transmembrane region" description="Helical" evidence="5">
    <location>
        <begin position="208"/>
        <end position="230"/>
    </location>
</feature>
<dbReference type="Pfam" id="PF01699">
    <property type="entry name" value="Na_Ca_ex"/>
    <property type="match status" value="2"/>
</dbReference>
<dbReference type="PANTHER" id="PTHR10846">
    <property type="entry name" value="SODIUM/POTASSIUM/CALCIUM EXCHANGER"/>
    <property type="match status" value="1"/>
</dbReference>
<protein>
    <submittedName>
        <fullName evidence="7">Sodium/hydrogen exchanger</fullName>
    </submittedName>
</protein>
<proteinExistence type="predicted"/>
<keyword evidence="8" id="KW-1185">Reference proteome</keyword>
<feature type="transmembrane region" description="Helical" evidence="5">
    <location>
        <begin position="31"/>
        <end position="54"/>
    </location>
</feature>
<evidence type="ECO:0000313" key="7">
    <source>
        <dbReference type="EMBL" id="GAW65417.1"/>
    </source>
</evidence>
<feature type="transmembrane region" description="Helical" evidence="5">
    <location>
        <begin position="120"/>
        <end position="140"/>
    </location>
</feature>
<name>A0ABQ0MED7_9BACT</name>